<gene>
    <name evidence="7" type="ORF">SAMN05192557_0081</name>
</gene>
<evidence type="ECO:0000256" key="5">
    <source>
        <dbReference type="ARBA" id="ARBA00023136"/>
    </source>
</evidence>
<dbReference type="GO" id="GO:0005886">
    <property type="term" value="C:plasma membrane"/>
    <property type="evidence" value="ECO:0007669"/>
    <property type="project" value="UniProtKB-SubCell"/>
</dbReference>
<dbReference type="Pfam" id="PF03626">
    <property type="entry name" value="COX4_pro"/>
    <property type="match status" value="1"/>
</dbReference>
<evidence type="ECO:0000256" key="4">
    <source>
        <dbReference type="ARBA" id="ARBA00022989"/>
    </source>
</evidence>
<dbReference type="EMBL" id="FOIT01000001">
    <property type="protein sequence ID" value="SEV80394.1"/>
    <property type="molecule type" value="Genomic_DNA"/>
</dbReference>
<feature type="transmembrane region" description="Helical" evidence="6">
    <location>
        <begin position="87"/>
        <end position="111"/>
    </location>
</feature>
<sequence length="116" mass="13369">MAELNQKPLTDVQLKQRKLERKIEMRHHVTSFSLMIFLTFAAFAMVALELDPLIITAAVIVMALVQVILQFYYFMHMKDKGHGFIRLFMLVGMYFAIAFVLCYVLIVWIGLPIGSV</sequence>
<evidence type="ECO:0000256" key="3">
    <source>
        <dbReference type="ARBA" id="ARBA00022692"/>
    </source>
</evidence>
<dbReference type="OrthoDB" id="2989516at2"/>
<organism evidence="7 8">
    <name type="scientific">Aliicoccus persicus</name>
    <dbReference type="NCBI Taxonomy" id="930138"/>
    <lineage>
        <taxon>Bacteria</taxon>
        <taxon>Bacillati</taxon>
        <taxon>Bacillota</taxon>
        <taxon>Bacilli</taxon>
        <taxon>Bacillales</taxon>
        <taxon>Staphylococcaceae</taxon>
        <taxon>Aliicoccus</taxon>
    </lineage>
</organism>
<name>A0A662Z045_9STAP</name>
<reference evidence="7 8" key="1">
    <citation type="submission" date="2016-10" db="EMBL/GenBank/DDBJ databases">
        <authorList>
            <person name="Varghese N."/>
            <person name="Submissions S."/>
        </authorList>
    </citation>
    <scope>NUCLEOTIDE SEQUENCE [LARGE SCALE GENOMIC DNA]</scope>
    <source>
        <strain evidence="7 8">IBRC-M10081</strain>
    </source>
</reference>
<dbReference type="RefSeq" id="WP_091472676.1">
    <property type="nucleotide sequence ID" value="NZ_FOIT01000001.1"/>
</dbReference>
<evidence type="ECO:0000313" key="7">
    <source>
        <dbReference type="EMBL" id="SEV80394.1"/>
    </source>
</evidence>
<keyword evidence="2" id="KW-1003">Cell membrane</keyword>
<dbReference type="Proteomes" id="UP000243605">
    <property type="component" value="Unassembled WGS sequence"/>
</dbReference>
<evidence type="ECO:0000313" key="8">
    <source>
        <dbReference type="Proteomes" id="UP000243605"/>
    </source>
</evidence>
<evidence type="ECO:0000256" key="1">
    <source>
        <dbReference type="ARBA" id="ARBA00004651"/>
    </source>
</evidence>
<feature type="transmembrane region" description="Helical" evidence="6">
    <location>
        <begin position="29"/>
        <end position="48"/>
    </location>
</feature>
<keyword evidence="5 6" id="KW-0472">Membrane</keyword>
<comment type="subcellular location">
    <subcellularLocation>
        <location evidence="1">Cell membrane</location>
        <topology evidence="1">Multi-pass membrane protein</topology>
    </subcellularLocation>
</comment>
<dbReference type="AlphaFoldDB" id="A0A662Z045"/>
<keyword evidence="3 6" id="KW-0812">Transmembrane</keyword>
<keyword evidence="8" id="KW-1185">Reference proteome</keyword>
<evidence type="ECO:0000256" key="2">
    <source>
        <dbReference type="ARBA" id="ARBA00022475"/>
    </source>
</evidence>
<proteinExistence type="predicted"/>
<protein>
    <submittedName>
        <fullName evidence="7">Cytochrome c oxidase subunit 4</fullName>
    </submittedName>
</protein>
<accession>A0A662Z045</accession>
<keyword evidence="4 6" id="KW-1133">Transmembrane helix</keyword>
<dbReference type="InterPro" id="IPR005171">
    <property type="entry name" value="Cyt_c_oxidase_su4_prok"/>
</dbReference>
<feature type="transmembrane region" description="Helical" evidence="6">
    <location>
        <begin position="54"/>
        <end position="75"/>
    </location>
</feature>
<evidence type="ECO:0000256" key="6">
    <source>
        <dbReference type="SAM" id="Phobius"/>
    </source>
</evidence>